<dbReference type="GO" id="GO:0042597">
    <property type="term" value="C:periplasmic space"/>
    <property type="evidence" value="ECO:0007669"/>
    <property type="project" value="UniProtKB-SubCell"/>
</dbReference>
<dbReference type="CDD" id="cd06262">
    <property type="entry name" value="metallo-hydrolase-like_MBL-fold"/>
    <property type="match status" value="1"/>
</dbReference>
<keyword evidence="18" id="KW-1185">Reference proteome</keyword>
<keyword evidence="7" id="KW-0479">Metal-binding</keyword>
<evidence type="ECO:0000256" key="4">
    <source>
        <dbReference type="ARBA" id="ARBA00005250"/>
    </source>
</evidence>
<evidence type="ECO:0000256" key="13">
    <source>
        <dbReference type="ARBA" id="ARBA00034221"/>
    </source>
</evidence>
<evidence type="ECO:0000256" key="7">
    <source>
        <dbReference type="ARBA" id="ARBA00022723"/>
    </source>
</evidence>
<dbReference type="RefSeq" id="WP_120748946.1">
    <property type="nucleotide sequence ID" value="NZ_RBAH01000014.1"/>
</dbReference>
<evidence type="ECO:0000259" key="16">
    <source>
        <dbReference type="SMART" id="SM00849"/>
    </source>
</evidence>
<accession>A0A3B0C7Z4</accession>
<dbReference type="InterPro" id="IPR050855">
    <property type="entry name" value="NDM-1-like"/>
</dbReference>
<gene>
    <name evidence="17" type="ORF">D7M11_19630</name>
</gene>
<evidence type="ECO:0000256" key="10">
    <source>
        <dbReference type="ARBA" id="ARBA00022801"/>
    </source>
</evidence>
<keyword evidence="10 17" id="KW-0378">Hydrolase</keyword>
<name>A0A3B0C7Z4_9BACL</name>
<reference evidence="17 18" key="1">
    <citation type="journal article" date="2007" name="Int. J. Syst. Evol. Microbiol.">
        <title>Paenibacillus ginsengarvi sp. nov., isolated from soil from ginseng cultivation.</title>
        <authorList>
            <person name="Yoon M.H."/>
            <person name="Ten L.N."/>
            <person name="Im W.T."/>
        </authorList>
    </citation>
    <scope>NUCLEOTIDE SEQUENCE [LARGE SCALE GENOMIC DNA]</scope>
    <source>
        <strain evidence="17 18">KCTC 13059</strain>
    </source>
</reference>
<feature type="domain" description="Metallo-beta-lactamase" evidence="16">
    <location>
        <begin position="24"/>
        <end position="215"/>
    </location>
</feature>
<dbReference type="Gene3D" id="3.60.15.10">
    <property type="entry name" value="Ribonuclease Z/Hydroxyacylglutathione hydrolase-like"/>
    <property type="match status" value="1"/>
</dbReference>
<evidence type="ECO:0000256" key="12">
    <source>
        <dbReference type="ARBA" id="ARBA00023251"/>
    </source>
</evidence>
<comment type="cofactor">
    <cofactor evidence="2">
        <name>Zn(2+)</name>
        <dbReference type="ChEBI" id="CHEBI:29105"/>
    </cofactor>
</comment>
<evidence type="ECO:0000313" key="17">
    <source>
        <dbReference type="EMBL" id="RKN80691.1"/>
    </source>
</evidence>
<keyword evidence="9" id="KW-0574">Periplasm</keyword>
<comment type="caution">
    <text evidence="17">The sequence shown here is derived from an EMBL/GenBank/DDBJ whole genome shotgun (WGS) entry which is preliminary data.</text>
</comment>
<dbReference type="Proteomes" id="UP000282311">
    <property type="component" value="Unassembled WGS sequence"/>
</dbReference>
<dbReference type="Pfam" id="PF00753">
    <property type="entry name" value="Lactamase_B"/>
    <property type="match status" value="1"/>
</dbReference>
<evidence type="ECO:0000256" key="6">
    <source>
        <dbReference type="ARBA" id="ARBA00012865"/>
    </source>
</evidence>
<keyword evidence="8" id="KW-0732">Signal</keyword>
<evidence type="ECO:0000256" key="5">
    <source>
        <dbReference type="ARBA" id="ARBA00011245"/>
    </source>
</evidence>
<dbReference type="GO" id="GO:0046677">
    <property type="term" value="P:response to antibiotic"/>
    <property type="evidence" value="ECO:0007669"/>
    <property type="project" value="UniProtKB-KW"/>
</dbReference>
<sequence>MKLTERVHVIGGGGLGYGISSDYDCNVYALCAGEHTVIVDAGSGIEPERLFARLDEDGLPHDNIRTLLLTHAHADHSGGAAIWKERFGVEVVAAQATAKMVGAGDEIGTSLAAARASGTYPPWYRLAPCPADRIVSAGETLRFGDLTLTAVAAPGHSFDMVTYYCPELKALFSADAVFAEGRLAVIATPDFSIDQYRGTIASLARLDVRQLFPGHGTALTSGGWRVIEAADRRFRLGEPPLSIV</sequence>
<evidence type="ECO:0000256" key="8">
    <source>
        <dbReference type="ARBA" id="ARBA00022729"/>
    </source>
</evidence>
<proteinExistence type="inferred from homology"/>
<comment type="similarity">
    <text evidence="4">Belongs to the metallo-beta-lactamase superfamily. Class-B beta-lactamase family.</text>
</comment>
<evidence type="ECO:0000256" key="1">
    <source>
        <dbReference type="ARBA" id="ARBA00001526"/>
    </source>
</evidence>
<comment type="catalytic activity">
    <reaction evidence="13">
        <text>3',5'-cyclic CMP + H2O = CMP + H(+)</text>
        <dbReference type="Rhea" id="RHEA:72675"/>
        <dbReference type="ChEBI" id="CHEBI:15377"/>
        <dbReference type="ChEBI" id="CHEBI:15378"/>
        <dbReference type="ChEBI" id="CHEBI:58003"/>
        <dbReference type="ChEBI" id="CHEBI:60377"/>
    </reaction>
    <physiologicalReaction direction="left-to-right" evidence="13">
        <dbReference type="Rhea" id="RHEA:72676"/>
    </physiologicalReaction>
</comment>
<dbReference type="PANTHER" id="PTHR42951:SF4">
    <property type="entry name" value="ACYL-COENZYME A THIOESTERASE MBLAC2"/>
    <property type="match status" value="1"/>
</dbReference>
<dbReference type="OrthoDB" id="9761531at2"/>
<comment type="catalytic activity">
    <reaction evidence="1">
        <text>a beta-lactam + H2O = a substituted beta-amino acid</text>
        <dbReference type="Rhea" id="RHEA:20401"/>
        <dbReference type="ChEBI" id="CHEBI:15377"/>
        <dbReference type="ChEBI" id="CHEBI:35627"/>
        <dbReference type="ChEBI" id="CHEBI:140347"/>
        <dbReference type="EC" id="3.5.2.6"/>
    </reaction>
</comment>
<dbReference type="InterPro" id="IPR001018">
    <property type="entry name" value="Beta-lactamase_class-B_CS"/>
</dbReference>
<dbReference type="InterPro" id="IPR001279">
    <property type="entry name" value="Metallo-B-lactamas"/>
</dbReference>
<dbReference type="PANTHER" id="PTHR42951">
    <property type="entry name" value="METALLO-BETA-LACTAMASE DOMAIN-CONTAINING"/>
    <property type="match status" value="1"/>
</dbReference>
<keyword evidence="11" id="KW-0862">Zinc</keyword>
<evidence type="ECO:0000256" key="11">
    <source>
        <dbReference type="ARBA" id="ARBA00022833"/>
    </source>
</evidence>
<comment type="subcellular location">
    <subcellularLocation>
        <location evidence="3">Periplasm</location>
    </subcellularLocation>
</comment>
<comment type="subunit">
    <text evidence="5">Monomer.</text>
</comment>
<evidence type="ECO:0000256" key="9">
    <source>
        <dbReference type="ARBA" id="ARBA00022764"/>
    </source>
</evidence>
<evidence type="ECO:0000256" key="2">
    <source>
        <dbReference type="ARBA" id="ARBA00001947"/>
    </source>
</evidence>
<dbReference type="SMART" id="SM00849">
    <property type="entry name" value="Lactamase_B"/>
    <property type="match status" value="1"/>
</dbReference>
<evidence type="ECO:0000256" key="15">
    <source>
        <dbReference type="ARBA" id="ARBA00048505"/>
    </source>
</evidence>
<dbReference type="SUPFAM" id="SSF56281">
    <property type="entry name" value="Metallo-hydrolase/oxidoreductase"/>
    <property type="match status" value="1"/>
</dbReference>
<dbReference type="InterPro" id="IPR036866">
    <property type="entry name" value="RibonucZ/Hydroxyglut_hydro"/>
</dbReference>
<evidence type="ECO:0000313" key="18">
    <source>
        <dbReference type="Proteomes" id="UP000282311"/>
    </source>
</evidence>
<comment type="catalytic activity">
    <reaction evidence="15">
        <text>3',5'-cyclic UMP + H2O = UMP + H(+)</text>
        <dbReference type="Rhea" id="RHEA:70575"/>
        <dbReference type="ChEBI" id="CHEBI:15377"/>
        <dbReference type="ChEBI" id="CHEBI:15378"/>
        <dbReference type="ChEBI" id="CHEBI:57865"/>
        <dbReference type="ChEBI" id="CHEBI:184387"/>
    </reaction>
    <physiologicalReaction direction="left-to-right" evidence="15">
        <dbReference type="Rhea" id="RHEA:70576"/>
    </physiologicalReaction>
</comment>
<dbReference type="EMBL" id="RBAH01000014">
    <property type="protein sequence ID" value="RKN80691.1"/>
    <property type="molecule type" value="Genomic_DNA"/>
</dbReference>
<organism evidence="17 18">
    <name type="scientific">Paenibacillus ginsengarvi</name>
    <dbReference type="NCBI Taxonomy" id="400777"/>
    <lineage>
        <taxon>Bacteria</taxon>
        <taxon>Bacillati</taxon>
        <taxon>Bacillota</taxon>
        <taxon>Bacilli</taxon>
        <taxon>Bacillales</taxon>
        <taxon>Paenibacillaceae</taxon>
        <taxon>Paenibacillus</taxon>
    </lineage>
</organism>
<dbReference type="AlphaFoldDB" id="A0A3B0C7Z4"/>
<evidence type="ECO:0000256" key="14">
    <source>
        <dbReference type="ARBA" id="ARBA00034301"/>
    </source>
</evidence>
<dbReference type="GO" id="GO:0017001">
    <property type="term" value="P:antibiotic catabolic process"/>
    <property type="evidence" value="ECO:0007669"/>
    <property type="project" value="InterPro"/>
</dbReference>
<keyword evidence="12" id="KW-0046">Antibiotic resistance</keyword>
<dbReference type="GO" id="GO:0008270">
    <property type="term" value="F:zinc ion binding"/>
    <property type="evidence" value="ECO:0007669"/>
    <property type="project" value="InterPro"/>
</dbReference>
<evidence type="ECO:0000256" key="3">
    <source>
        <dbReference type="ARBA" id="ARBA00004418"/>
    </source>
</evidence>
<dbReference type="GO" id="GO:0008800">
    <property type="term" value="F:beta-lactamase activity"/>
    <property type="evidence" value="ECO:0007669"/>
    <property type="project" value="UniProtKB-EC"/>
</dbReference>
<dbReference type="PROSITE" id="PS00743">
    <property type="entry name" value="BETA_LACTAMASE_B_1"/>
    <property type="match status" value="1"/>
</dbReference>
<comment type="function">
    <text evidence="14">Counteracts the endogenous Pycsar antiviral defense system. Phosphodiesterase that enables metal-dependent hydrolysis of host cyclic nucleotide Pycsar defense signals such as cCMP and cUMP.</text>
</comment>
<protein>
    <recommendedName>
        <fullName evidence="6">beta-lactamase</fullName>
        <ecNumber evidence="6">3.5.2.6</ecNumber>
    </recommendedName>
</protein>
<dbReference type="EC" id="3.5.2.6" evidence="6"/>